<protein>
    <submittedName>
        <fullName evidence="1">Uncharacterized protein</fullName>
    </submittedName>
</protein>
<dbReference type="EMBL" id="PVNK01000138">
    <property type="protein sequence ID" value="PRQ00022.1"/>
    <property type="molecule type" value="Genomic_DNA"/>
</dbReference>
<proteinExistence type="predicted"/>
<sequence>MGLSLASVLTQVPEGRGRDIARRIQESSAALDGVDAVFVEVTGELVSVYFILGVDDIDQFDALFELEEQLIADFGREHLAVHSFTPDLMSALPSLSGAYTIIDRRR</sequence>
<dbReference type="Proteomes" id="UP000237968">
    <property type="component" value="Unassembled WGS sequence"/>
</dbReference>
<organism evidence="1 2">
    <name type="scientific">Enhygromyxa salina</name>
    <dbReference type="NCBI Taxonomy" id="215803"/>
    <lineage>
        <taxon>Bacteria</taxon>
        <taxon>Pseudomonadati</taxon>
        <taxon>Myxococcota</taxon>
        <taxon>Polyangia</taxon>
        <taxon>Nannocystales</taxon>
        <taxon>Nannocystaceae</taxon>
        <taxon>Enhygromyxa</taxon>
    </lineage>
</organism>
<comment type="caution">
    <text evidence="1">The sequence shown here is derived from an EMBL/GenBank/DDBJ whole genome shotgun (WGS) entry which is preliminary data.</text>
</comment>
<evidence type="ECO:0000313" key="2">
    <source>
        <dbReference type="Proteomes" id="UP000237968"/>
    </source>
</evidence>
<accession>A0A2S9Y4L9</accession>
<keyword evidence="2" id="KW-1185">Reference proteome</keyword>
<evidence type="ECO:0000313" key="1">
    <source>
        <dbReference type="EMBL" id="PRQ00022.1"/>
    </source>
</evidence>
<gene>
    <name evidence="1" type="ORF">ENSA5_28360</name>
</gene>
<reference evidence="1 2" key="1">
    <citation type="submission" date="2018-03" db="EMBL/GenBank/DDBJ databases">
        <title>Draft Genome Sequences of the Obligatory Marine Myxobacteria Enhygromyxa salina SWB005.</title>
        <authorList>
            <person name="Poehlein A."/>
            <person name="Moghaddam J.A."/>
            <person name="Harms H."/>
            <person name="Alanjari M."/>
            <person name="Koenig G.M."/>
            <person name="Daniel R."/>
            <person name="Schaeberle T.F."/>
        </authorList>
    </citation>
    <scope>NUCLEOTIDE SEQUENCE [LARGE SCALE GENOMIC DNA]</scope>
    <source>
        <strain evidence="1 2">SWB005</strain>
    </source>
</reference>
<dbReference type="AlphaFoldDB" id="A0A2S9Y4L9"/>
<name>A0A2S9Y4L9_9BACT</name>